<dbReference type="Proteomes" id="UP000799779">
    <property type="component" value="Unassembled WGS sequence"/>
</dbReference>
<feature type="compositionally biased region" description="Low complexity" evidence="1">
    <location>
        <begin position="108"/>
        <end position="120"/>
    </location>
</feature>
<gene>
    <name evidence="2" type="ORF">P154DRAFT_582208</name>
</gene>
<reference evidence="2" key="1">
    <citation type="journal article" date="2020" name="Stud. Mycol.">
        <title>101 Dothideomycetes genomes: a test case for predicting lifestyles and emergence of pathogens.</title>
        <authorList>
            <person name="Haridas S."/>
            <person name="Albert R."/>
            <person name="Binder M."/>
            <person name="Bloem J."/>
            <person name="Labutti K."/>
            <person name="Salamov A."/>
            <person name="Andreopoulos B."/>
            <person name="Baker S."/>
            <person name="Barry K."/>
            <person name="Bills G."/>
            <person name="Bluhm B."/>
            <person name="Cannon C."/>
            <person name="Castanera R."/>
            <person name="Culley D."/>
            <person name="Daum C."/>
            <person name="Ezra D."/>
            <person name="Gonzalez J."/>
            <person name="Henrissat B."/>
            <person name="Kuo A."/>
            <person name="Liang C."/>
            <person name="Lipzen A."/>
            <person name="Lutzoni F."/>
            <person name="Magnuson J."/>
            <person name="Mondo S."/>
            <person name="Nolan M."/>
            <person name="Ohm R."/>
            <person name="Pangilinan J."/>
            <person name="Park H.-J."/>
            <person name="Ramirez L."/>
            <person name="Alfaro M."/>
            <person name="Sun H."/>
            <person name="Tritt A."/>
            <person name="Yoshinaga Y."/>
            <person name="Zwiers L.-H."/>
            <person name="Turgeon B."/>
            <person name="Goodwin S."/>
            <person name="Spatafora J."/>
            <person name="Crous P."/>
            <person name="Grigoriev I."/>
        </authorList>
    </citation>
    <scope>NUCLEOTIDE SEQUENCE</scope>
    <source>
        <strain evidence="2">CBS 123094</strain>
    </source>
</reference>
<keyword evidence="3" id="KW-1185">Reference proteome</keyword>
<dbReference type="AlphaFoldDB" id="A0A6A5VXB8"/>
<organism evidence="2 3">
    <name type="scientific">Amniculicola lignicola CBS 123094</name>
    <dbReference type="NCBI Taxonomy" id="1392246"/>
    <lineage>
        <taxon>Eukaryota</taxon>
        <taxon>Fungi</taxon>
        <taxon>Dikarya</taxon>
        <taxon>Ascomycota</taxon>
        <taxon>Pezizomycotina</taxon>
        <taxon>Dothideomycetes</taxon>
        <taxon>Pleosporomycetidae</taxon>
        <taxon>Pleosporales</taxon>
        <taxon>Amniculicolaceae</taxon>
        <taxon>Amniculicola</taxon>
    </lineage>
</organism>
<dbReference type="EMBL" id="ML977674">
    <property type="protein sequence ID" value="KAF1994050.1"/>
    <property type="molecule type" value="Genomic_DNA"/>
</dbReference>
<feature type="region of interest" description="Disordered" evidence="1">
    <location>
        <begin position="365"/>
        <end position="416"/>
    </location>
</feature>
<evidence type="ECO:0000256" key="1">
    <source>
        <dbReference type="SAM" id="MobiDB-lite"/>
    </source>
</evidence>
<accession>A0A6A5VXB8</accession>
<sequence>MASSSSSSLSSATTPTEAERDQDFADLAARLRRERPNLSRNSIRRIAHTRLLNEDTYGMEAGVSCTNCRDSGNQCRVYKPGLGGGDKCARCRNGSGRNGSSLCDRTQPSDPSSEGPSSEDSGSEDSGSEDSGSEDSGSDDPSEGPSGRESTPDYPIPYVGDYSPPPDHSNSPTPSINSGDFGVPVTSNQGNANSLPPGILEAQNNPFVAPSTPVQLEGQYHPFVRPSDLVLPEGHYNPPVTDYDLQAMFQQPQDNNADPQEMQRYPGALGMQAAGYDHGNTNEHFTIGDLQYAPVEVQYGEEQQQWPGNMGEHFPNEPLQYDPTNFHYGEDQGQWPLAPDDVPHPPQDEAEDMALLFDFSGDAIPENMSEQDQAPQPEDSYGGNGGEVPTRAPEAENQVLDPVSFVGAVDEPEDDVDWPQWLEDWVLVEWRLQQRSPE</sequence>
<evidence type="ECO:0000313" key="2">
    <source>
        <dbReference type="EMBL" id="KAF1994050.1"/>
    </source>
</evidence>
<feature type="compositionally biased region" description="Low complexity" evidence="1">
    <location>
        <begin position="1"/>
        <end position="11"/>
    </location>
</feature>
<evidence type="ECO:0000313" key="3">
    <source>
        <dbReference type="Proteomes" id="UP000799779"/>
    </source>
</evidence>
<feature type="region of interest" description="Disordered" evidence="1">
    <location>
        <begin position="1"/>
        <end position="23"/>
    </location>
</feature>
<feature type="region of interest" description="Disordered" evidence="1">
    <location>
        <begin position="86"/>
        <end position="197"/>
    </location>
</feature>
<proteinExistence type="predicted"/>
<feature type="compositionally biased region" description="Polar residues" evidence="1">
    <location>
        <begin position="168"/>
        <end position="178"/>
    </location>
</feature>
<protein>
    <submittedName>
        <fullName evidence="2">Uncharacterized protein</fullName>
    </submittedName>
</protein>
<feature type="compositionally biased region" description="Polar residues" evidence="1">
    <location>
        <begin position="185"/>
        <end position="194"/>
    </location>
</feature>
<feature type="compositionally biased region" description="Acidic residues" evidence="1">
    <location>
        <begin position="121"/>
        <end position="142"/>
    </location>
</feature>
<name>A0A6A5VXB8_9PLEO</name>
<dbReference type="OrthoDB" id="3794887at2759"/>